<reference evidence="4" key="1">
    <citation type="journal article" date="2019" name="Int. J. Syst. Evol. Microbiol.">
        <title>The Global Catalogue of Microorganisms (GCM) 10K type strain sequencing project: providing services to taxonomists for standard genome sequencing and annotation.</title>
        <authorList>
            <consortium name="The Broad Institute Genomics Platform"/>
            <consortium name="The Broad Institute Genome Sequencing Center for Infectious Disease"/>
            <person name="Wu L."/>
            <person name="Ma J."/>
        </authorList>
    </citation>
    <scope>NUCLEOTIDE SEQUENCE [LARGE SCALE GENOMIC DNA]</scope>
    <source>
        <strain evidence="4">JCM 16343</strain>
    </source>
</reference>
<feature type="transmembrane region" description="Helical" evidence="2">
    <location>
        <begin position="392"/>
        <end position="409"/>
    </location>
</feature>
<evidence type="ECO:0000313" key="3">
    <source>
        <dbReference type="EMBL" id="GAA0320579.1"/>
    </source>
</evidence>
<feature type="transmembrane region" description="Helical" evidence="2">
    <location>
        <begin position="416"/>
        <end position="438"/>
    </location>
</feature>
<feature type="compositionally biased region" description="Acidic residues" evidence="1">
    <location>
        <begin position="205"/>
        <end position="215"/>
    </location>
</feature>
<keyword evidence="2" id="KW-1133">Transmembrane helix</keyword>
<feature type="compositionally biased region" description="Acidic residues" evidence="1">
    <location>
        <begin position="118"/>
        <end position="131"/>
    </location>
</feature>
<keyword evidence="4" id="KW-1185">Reference proteome</keyword>
<feature type="transmembrane region" description="Helical" evidence="2">
    <location>
        <begin position="353"/>
        <end position="372"/>
    </location>
</feature>
<feature type="transmembrane region" description="Helical" evidence="2">
    <location>
        <begin position="444"/>
        <end position="472"/>
    </location>
</feature>
<accession>A0ABP3FMV0</accession>
<evidence type="ECO:0000256" key="1">
    <source>
        <dbReference type="SAM" id="MobiDB-lite"/>
    </source>
</evidence>
<feature type="compositionally biased region" description="Basic and acidic residues" evidence="1">
    <location>
        <begin position="23"/>
        <end position="36"/>
    </location>
</feature>
<dbReference type="PANTHER" id="PTHR20992:SF9">
    <property type="entry name" value="AT15442P-RELATED"/>
    <property type="match status" value="1"/>
</dbReference>
<feature type="transmembrane region" description="Helical" evidence="2">
    <location>
        <begin position="493"/>
        <end position="510"/>
    </location>
</feature>
<protein>
    <recommendedName>
        <fullName evidence="5">DUF389 domain-containing protein</fullName>
    </recommendedName>
</protein>
<dbReference type="InterPro" id="IPR005240">
    <property type="entry name" value="DUF389"/>
</dbReference>
<keyword evidence="2" id="KW-0812">Transmembrane</keyword>
<dbReference type="PANTHER" id="PTHR20992">
    <property type="entry name" value="AT15442P-RELATED"/>
    <property type="match status" value="1"/>
</dbReference>
<feature type="transmembrane region" description="Helical" evidence="2">
    <location>
        <begin position="320"/>
        <end position="341"/>
    </location>
</feature>
<feature type="compositionally biased region" description="Acidic residues" evidence="1">
    <location>
        <begin position="244"/>
        <end position="253"/>
    </location>
</feature>
<dbReference type="EMBL" id="BAAAFR010000005">
    <property type="protein sequence ID" value="GAA0320579.1"/>
    <property type="molecule type" value="Genomic_DNA"/>
</dbReference>
<feature type="region of interest" description="Disordered" evidence="1">
    <location>
        <begin position="1"/>
        <end position="253"/>
    </location>
</feature>
<gene>
    <name evidence="3" type="ORF">GCM10009129_17870</name>
</gene>
<feature type="transmembrane region" description="Helical" evidence="2">
    <location>
        <begin position="297"/>
        <end position="314"/>
    </location>
</feature>
<dbReference type="Proteomes" id="UP001501787">
    <property type="component" value="Unassembled WGS sequence"/>
</dbReference>
<dbReference type="Pfam" id="PF04087">
    <property type="entry name" value="DUF389"/>
    <property type="match status" value="1"/>
</dbReference>
<dbReference type="RefSeq" id="WP_201505233.1">
    <property type="nucleotide sequence ID" value="NZ_BAAAFR010000005.1"/>
</dbReference>
<feature type="compositionally biased region" description="Acidic residues" evidence="1">
    <location>
        <begin position="70"/>
        <end position="80"/>
    </location>
</feature>
<evidence type="ECO:0008006" key="5">
    <source>
        <dbReference type="Google" id="ProtNLM"/>
    </source>
</evidence>
<feature type="region of interest" description="Disordered" evidence="1">
    <location>
        <begin position="603"/>
        <end position="622"/>
    </location>
</feature>
<name>A0ABP3FMV0_9GAMM</name>
<sequence>MSASSDNTPAPLANTTKNNVQEETSKDANKDTDKVVEVTADDTDASTQNGDTTASNVDDKAATEKTDENTNSDDSDDIDSTDNVPCDPEGDGQECAQPPEPKVTITSPSPDVVIATLEEPEVPSAEDEASEADGTREDTKPADTATKAADETATPTADDTAKMTAEDTAMTQTTAHHDSADTDTPAVEAQTPALERTDNSNESDSVNDVESDTDSDAAPTATNKTDTPAIERTPTEAALKEDAPNEEGLSEEEVIKEEKEAKLESYKQFVAEQFSDKKIDYPEVRVSIEANALPSKMYFVMNTLSAIIASYGLVTNSAAVVIGAMLVAMMLGPITGAALAVIDYRMPLLRKSLLTVLAGISLVIVVGFVVGLLHQGQPLTNEILSRTQPTSMDLMIALAGGTAGAYAMVSPHLSVAVVGVAVATALVPPLAASGILFANGEMQLGAGALLLAITNIIAIQFTNAMVLWFLGFRRLVEDDYKSGTYLTFLRRNAVTLLLLVGLGVYLTLNLKSNANQQAFENQVKDAINQHFDNQGNVLTNTQFDKVGGHQVIRAVIRGETIPSATDVREIEQVIMKNMNEKFPGYLPVKLQLRYLPVQVIESDPRGDDKLDETDAAILSNTN</sequence>
<keyword evidence="2" id="KW-0472">Membrane</keyword>
<feature type="compositionally biased region" description="Basic and acidic residues" evidence="1">
    <location>
        <begin position="57"/>
        <end position="68"/>
    </location>
</feature>
<evidence type="ECO:0000313" key="4">
    <source>
        <dbReference type="Proteomes" id="UP001501787"/>
    </source>
</evidence>
<feature type="compositionally biased region" description="Low complexity" evidence="1">
    <location>
        <begin position="142"/>
        <end position="158"/>
    </location>
</feature>
<proteinExistence type="predicted"/>
<evidence type="ECO:0000256" key="2">
    <source>
        <dbReference type="SAM" id="Phobius"/>
    </source>
</evidence>
<comment type="caution">
    <text evidence="3">The sequence shown here is derived from an EMBL/GenBank/DDBJ whole genome shotgun (WGS) entry which is preliminary data.</text>
</comment>
<feature type="compositionally biased region" description="Polar residues" evidence="1">
    <location>
        <begin position="1"/>
        <end position="22"/>
    </location>
</feature>
<organism evidence="3 4">
    <name type="scientific">Psychrobacter aestuarii</name>
    <dbReference type="NCBI Taxonomy" id="556327"/>
    <lineage>
        <taxon>Bacteria</taxon>
        <taxon>Pseudomonadati</taxon>
        <taxon>Pseudomonadota</taxon>
        <taxon>Gammaproteobacteria</taxon>
        <taxon>Moraxellales</taxon>
        <taxon>Moraxellaceae</taxon>
        <taxon>Psychrobacter</taxon>
    </lineage>
</organism>
<feature type="compositionally biased region" description="Polar residues" evidence="1">
    <location>
        <begin position="45"/>
        <end position="56"/>
    </location>
</feature>